<dbReference type="InterPro" id="IPR001547">
    <property type="entry name" value="Glyco_hydro_5"/>
</dbReference>
<comment type="similarity">
    <text evidence="1 5">Belongs to the glycosyl hydrolase 5 (cellulase A) family.</text>
</comment>
<evidence type="ECO:0000256" key="2">
    <source>
        <dbReference type="ARBA" id="ARBA00022801"/>
    </source>
</evidence>
<protein>
    <recommendedName>
        <fullName evidence="6">Glycoside hydrolase family 5 domain-containing protein</fullName>
    </recommendedName>
</protein>
<dbReference type="Pfam" id="PF00150">
    <property type="entry name" value="Cellulase"/>
    <property type="match status" value="1"/>
</dbReference>
<dbReference type="PANTHER" id="PTHR31297">
    <property type="entry name" value="GLUCAN ENDO-1,6-BETA-GLUCOSIDASE B"/>
    <property type="match status" value="1"/>
</dbReference>
<accession>A0A4U0UCZ8</accession>
<evidence type="ECO:0000313" key="8">
    <source>
        <dbReference type="Proteomes" id="UP000308549"/>
    </source>
</evidence>
<dbReference type="EMBL" id="NAJL01000003">
    <property type="protein sequence ID" value="TKA33224.1"/>
    <property type="molecule type" value="Genomic_DNA"/>
</dbReference>
<evidence type="ECO:0000256" key="3">
    <source>
        <dbReference type="ARBA" id="ARBA00023295"/>
    </source>
</evidence>
<comment type="caution">
    <text evidence="7">The sequence shown here is derived from an EMBL/GenBank/DDBJ whole genome shotgun (WGS) entry which is preliminary data.</text>
</comment>
<dbReference type="AlphaFoldDB" id="A0A4U0UCZ8"/>
<reference evidence="7 8" key="1">
    <citation type="submission" date="2017-03" db="EMBL/GenBank/DDBJ databases">
        <title>Genomes of endolithic fungi from Antarctica.</title>
        <authorList>
            <person name="Coleine C."/>
            <person name="Masonjones S."/>
            <person name="Stajich J.E."/>
        </authorList>
    </citation>
    <scope>NUCLEOTIDE SEQUENCE [LARGE SCALE GENOMIC DNA]</scope>
    <source>
        <strain evidence="7 8">CCFEE 6315</strain>
    </source>
</reference>
<dbReference type="GO" id="GO:0004338">
    <property type="term" value="F:glucan exo-1,3-beta-glucosidase activity"/>
    <property type="evidence" value="ECO:0007669"/>
    <property type="project" value="TreeGrafter"/>
</dbReference>
<dbReference type="Proteomes" id="UP000308549">
    <property type="component" value="Unassembled WGS sequence"/>
</dbReference>
<keyword evidence="2 5" id="KW-0378">Hydrolase</keyword>
<evidence type="ECO:0000256" key="5">
    <source>
        <dbReference type="RuleBase" id="RU361153"/>
    </source>
</evidence>
<dbReference type="GO" id="GO:0009986">
    <property type="term" value="C:cell surface"/>
    <property type="evidence" value="ECO:0007669"/>
    <property type="project" value="TreeGrafter"/>
</dbReference>
<dbReference type="InterPro" id="IPR017853">
    <property type="entry name" value="GH"/>
</dbReference>
<dbReference type="PANTHER" id="PTHR31297:SF8">
    <property type="entry name" value="GLYCOSIDE HYDROLASE FAMILY 5 DOMAIN-CONTAINING PROTEIN"/>
    <property type="match status" value="1"/>
</dbReference>
<organism evidence="7 8">
    <name type="scientific">Salinomyces thailandicus</name>
    <dbReference type="NCBI Taxonomy" id="706561"/>
    <lineage>
        <taxon>Eukaryota</taxon>
        <taxon>Fungi</taxon>
        <taxon>Dikarya</taxon>
        <taxon>Ascomycota</taxon>
        <taxon>Pezizomycotina</taxon>
        <taxon>Dothideomycetes</taxon>
        <taxon>Dothideomycetidae</taxon>
        <taxon>Mycosphaerellales</taxon>
        <taxon>Teratosphaeriaceae</taxon>
        <taxon>Salinomyces</taxon>
    </lineage>
</organism>
<keyword evidence="4" id="KW-0961">Cell wall biogenesis/degradation</keyword>
<dbReference type="GO" id="GO:0071555">
    <property type="term" value="P:cell wall organization"/>
    <property type="evidence" value="ECO:0007669"/>
    <property type="project" value="UniProtKB-KW"/>
</dbReference>
<dbReference type="OrthoDB" id="62120at2759"/>
<sequence length="426" mass="47959">MRFTSAAVATCAATATLAAPSSRMEKRASHPTGGIRWGEETIRGVNIGGWLVLEPWITPSIFQQYTYEQAVLDEYTLCETLGKQACHDDVLRPHWQSFYSQADFQKIADSGFNLVRIPIGYWAYDDSYGAYSSGAAYYLDLAIEWARHTGLKVLIDLHGAPGSQNGFDNSGQRTSYLIWQKNGNVDRTLTILKKIQDKYGDSGYDDVIAGIELLNEPLTPDDDIDLETTKQFERDGYGNQRTSSQSRVVVVQDGFQQPSSYNGWLTPSDHNAQWVALDHHEYQVFTNELVAMEPWQHRQYVCNNAYTYSGADKWTIVGEWSAAMTDCAAALNGYGIGARYDGTYPGSSYVGSCDGIDFIETWSQTMKDDTRGYIEAQMETFERQTDGWIFWTWKTEGAAEWDAERLIDNGVMPQPLTDRKFGQICT</sequence>
<dbReference type="GO" id="GO:0009251">
    <property type="term" value="P:glucan catabolic process"/>
    <property type="evidence" value="ECO:0007669"/>
    <property type="project" value="TreeGrafter"/>
</dbReference>
<evidence type="ECO:0000313" key="7">
    <source>
        <dbReference type="EMBL" id="TKA33224.1"/>
    </source>
</evidence>
<keyword evidence="8" id="KW-1185">Reference proteome</keyword>
<keyword evidence="3 5" id="KW-0326">Glycosidase</keyword>
<gene>
    <name evidence="7" type="ORF">B0A50_00777</name>
</gene>
<proteinExistence type="inferred from homology"/>
<name>A0A4U0UCZ8_9PEZI</name>
<dbReference type="Gene3D" id="3.20.20.80">
    <property type="entry name" value="Glycosidases"/>
    <property type="match status" value="1"/>
</dbReference>
<evidence type="ECO:0000259" key="6">
    <source>
        <dbReference type="Pfam" id="PF00150"/>
    </source>
</evidence>
<dbReference type="GO" id="GO:0005576">
    <property type="term" value="C:extracellular region"/>
    <property type="evidence" value="ECO:0007669"/>
    <property type="project" value="TreeGrafter"/>
</dbReference>
<dbReference type="SUPFAM" id="SSF51445">
    <property type="entry name" value="(Trans)glycosidases"/>
    <property type="match status" value="1"/>
</dbReference>
<feature type="domain" description="Glycoside hydrolase family 5" evidence="6">
    <location>
        <begin position="95"/>
        <end position="323"/>
    </location>
</feature>
<evidence type="ECO:0000256" key="1">
    <source>
        <dbReference type="ARBA" id="ARBA00005641"/>
    </source>
</evidence>
<evidence type="ECO:0000256" key="4">
    <source>
        <dbReference type="ARBA" id="ARBA00023316"/>
    </source>
</evidence>
<dbReference type="InterPro" id="IPR050386">
    <property type="entry name" value="Glycosyl_hydrolase_5"/>
</dbReference>